<comment type="caution">
    <text evidence="2">The sequence shown here is derived from an EMBL/GenBank/DDBJ whole genome shotgun (WGS) entry which is preliminary data.</text>
</comment>
<evidence type="ECO:0000256" key="1">
    <source>
        <dbReference type="SAM" id="MobiDB-lite"/>
    </source>
</evidence>
<feature type="region of interest" description="Disordered" evidence="1">
    <location>
        <begin position="56"/>
        <end position="75"/>
    </location>
</feature>
<gene>
    <name evidence="2" type="ORF">EVAR_74979_1</name>
</gene>
<protein>
    <submittedName>
        <fullName evidence="2">Uncharacterized protein</fullName>
    </submittedName>
</protein>
<accession>A0A4C1VCI8</accession>
<organism evidence="2 3">
    <name type="scientific">Eumeta variegata</name>
    <name type="common">Bagworm moth</name>
    <name type="synonym">Eumeta japonica</name>
    <dbReference type="NCBI Taxonomy" id="151549"/>
    <lineage>
        <taxon>Eukaryota</taxon>
        <taxon>Metazoa</taxon>
        <taxon>Ecdysozoa</taxon>
        <taxon>Arthropoda</taxon>
        <taxon>Hexapoda</taxon>
        <taxon>Insecta</taxon>
        <taxon>Pterygota</taxon>
        <taxon>Neoptera</taxon>
        <taxon>Endopterygota</taxon>
        <taxon>Lepidoptera</taxon>
        <taxon>Glossata</taxon>
        <taxon>Ditrysia</taxon>
        <taxon>Tineoidea</taxon>
        <taxon>Psychidae</taxon>
        <taxon>Oiketicinae</taxon>
        <taxon>Eumeta</taxon>
    </lineage>
</organism>
<proteinExistence type="predicted"/>
<sequence>MDSFKKMPELRHLYSTHGIVFQIATVRWSPLAMDTSNSRSHVYVAGLLGRNMIFNDRDRADGGGNGEWATETLRH</sequence>
<dbReference type="AlphaFoldDB" id="A0A4C1VCI8"/>
<dbReference type="EMBL" id="BGZK01000307">
    <property type="protein sequence ID" value="GBP35654.1"/>
    <property type="molecule type" value="Genomic_DNA"/>
</dbReference>
<evidence type="ECO:0000313" key="2">
    <source>
        <dbReference type="EMBL" id="GBP35654.1"/>
    </source>
</evidence>
<keyword evidence="3" id="KW-1185">Reference proteome</keyword>
<name>A0A4C1VCI8_EUMVA</name>
<evidence type="ECO:0000313" key="3">
    <source>
        <dbReference type="Proteomes" id="UP000299102"/>
    </source>
</evidence>
<dbReference type="Proteomes" id="UP000299102">
    <property type="component" value="Unassembled WGS sequence"/>
</dbReference>
<reference evidence="2 3" key="1">
    <citation type="journal article" date="2019" name="Commun. Biol.">
        <title>The bagworm genome reveals a unique fibroin gene that provides high tensile strength.</title>
        <authorList>
            <person name="Kono N."/>
            <person name="Nakamura H."/>
            <person name="Ohtoshi R."/>
            <person name="Tomita M."/>
            <person name="Numata K."/>
            <person name="Arakawa K."/>
        </authorList>
    </citation>
    <scope>NUCLEOTIDE SEQUENCE [LARGE SCALE GENOMIC DNA]</scope>
</reference>